<keyword evidence="4" id="KW-1185">Reference proteome</keyword>
<dbReference type="EMBL" id="QPJO01000001">
    <property type="protein sequence ID" value="RCW93880.1"/>
    <property type="molecule type" value="Genomic_DNA"/>
</dbReference>
<protein>
    <submittedName>
        <fullName evidence="3">Uncharacterized protein DUF4296</fullName>
    </submittedName>
</protein>
<dbReference type="Pfam" id="PF14129">
    <property type="entry name" value="DUF4296"/>
    <property type="match status" value="1"/>
</dbReference>
<proteinExistence type="predicted"/>
<gene>
    <name evidence="3" type="ORF">DFQ08_101679</name>
</gene>
<evidence type="ECO:0000313" key="4">
    <source>
        <dbReference type="Proteomes" id="UP000253436"/>
    </source>
</evidence>
<name>A0A368ZJD0_9FLAO</name>
<comment type="caution">
    <text evidence="3">The sequence shown here is derived from an EMBL/GenBank/DDBJ whole genome shotgun (WGS) entry which is preliminary data.</text>
</comment>
<feature type="region of interest" description="Disordered" evidence="1">
    <location>
        <begin position="112"/>
        <end position="152"/>
    </location>
</feature>
<evidence type="ECO:0000313" key="3">
    <source>
        <dbReference type="EMBL" id="RCW93880.1"/>
    </source>
</evidence>
<feature type="domain" description="DUF4296" evidence="2">
    <location>
        <begin position="27"/>
        <end position="109"/>
    </location>
</feature>
<sequence>MLKQISLLVILGGVMWACDGVKPPEKPENLISKDKMADLLYELHIINAAKGVNRKILEDHHFDPEAYILEKYEIDSLQFAKSNMYYAYDAEAYKAIVEDAKTRLEAEKERLEKLKEKEEDSIKKSKAAKSATEKNTKPKPSNNLSGEAVFDK</sequence>
<dbReference type="AlphaFoldDB" id="A0A368ZJD0"/>
<dbReference type="InterPro" id="IPR025381">
    <property type="entry name" value="DUF4296"/>
</dbReference>
<feature type="compositionally biased region" description="Basic and acidic residues" evidence="1">
    <location>
        <begin position="112"/>
        <end position="123"/>
    </location>
</feature>
<reference evidence="3 4" key="1">
    <citation type="submission" date="2018-07" db="EMBL/GenBank/DDBJ databases">
        <title>Genomic Encyclopedia of Type Strains, Phase III (KMG-III): the genomes of soil and plant-associated and newly described type strains.</title>
        <authorList>
            <person name="Whitman W."/>
        </authorList>
    </citation>
    <scope>NUCLEOTIDE SEQUENCE [LARGE SCALE GENOMIC DNA]</scope>
    <source>
        <strain evidence="3 4">CECT 7958</strain>
    </source>
</reference>
<evidence type="ECO:0000256" key="1">
    <source>
        <dbReference type="SAM" id="MobiDB-lite"/>
    </source>
</evidence>
<accession>A0A368ZJD0</accession>
<dbReference type="RefSeq" id="WP_114308372.1">
    <property type="nucleotide sequence ID" value="NZ_QPJO01000001.1"/>
</dbReference>
<organism evidence="3 4">
    <name type="scientific">Winogradskyella arenosi</name>
    <dbReference type="NCBI Taxonomy" id="533325"/>
    <lineage>
        <taxon>Bacteria</taxon>
        <taxon>Pseudomonadati</taxon>
        <taxon>Bacteroidota</taxon>
        <taxon>Flavobacteriia</taxon>
        <taxon>Flavobacteriales</taxon>
        <taxon>Flavobacteriaceae</taxon>
        <taxon>Winogradskyella</taxon>
    </lineage>
</organism>
<dbReference type="Proteomes" id="UP000253436">
    <property type="component" value="Unassembled WGS sequence"/>
</dbReference>
<evidence type="ECO:0000259" key="2">
    <source>
        <dbReference type="Pfam" id="PF14129"/>
    </source>
</evidence>
<dbReference type="OrthoDB" id="1525222at2"/>